<protein>
    <submittedName>
        <fullName evidence="2">PadR family transcriptional regulator</fullName>
    </submittedName>
</protein>
<feature type="domain" description="Transcription regulator PadR N-terminal" evidence="1">
    <location>
        <begin position="23"/>
        <end position="86"/>
    </location>
</feature>
<dbReference type="SUPFAM" id="SSF46785">
    <property type="entry name" value="Winged helix' DNA-binding domain"/>
    <property type="match status" value="1"/>
</dbReference>
<evidence type="ECO:0000313" key="3">
    <source>
        <dbReference type="Proteomes" id="UP000029734"/>
    </source>
</evidence>
<evidence type="ECO:0000313" key="2">
    <source>
        <dbReference type="EMBL" id="KGE16362.1"/>
    </source>
</evidence>
<dbReference type="STRING" id="268407.PWYN_16585"/>
<dbReference type="Gene3D" id="1.10.10.10">
    <property type="entry name" value="Winged helix-like DNA-binding domain superfamily/Winged helix DNA-binding domain"/>
    <property type="match status" value="1"/>
</dbReference>
<organism evidence="2 3">
    <name type="scientific">Paenibacillus wynnii</name>
    <dbReference type="NCBI Taxonomy" id="268407"/>
    <lineage>
        <taxon>Bacteria</taxon>
        <taxon>Bacillati</taxon>
        <taxon>Bacillota</taxon>
        <taxon>Bacilli</taxon>
        <taxon>Bacillales</taxon>
        <taxon>Paenibacillaceae</taxon>
        <taxon>Paenibacillus</taxon>
    </lineage>
</organism>
<reference evidence="2 3" key="1">
    <citation type="submission" date="2014-08" db="EMBL/GenBank/DDBJ databases">
        <authorList>
            <person name="den Bakker H.C."/>
        </authorList>
    </citation>
    <scope>NUCLEOTIDE SEQUENCE [LARGE SCALE GENOMIC DNA]</scope>
    <source>
        <strain evidence="2 3">DSM 18334</strain>
    </source>
</reference>
<dbReference type="InterPro" id="IPR005149">
    <property type="entry name" value="Tscrpt_reg_PadR_N"/>
</dbReference>
<dbReference type="RefSeq" id="WP_036654115.1">
    <property type="nucleotide sequence ID" value="NZ_JQCR01000003.1"/>
</dbReference>
<dbReference type="OrthoDB" id="9814826at2"/>
<dbReference type="Pfam" id="PF03551">
    <property type="entry name" value="PadR"/>
    <property type="match status" value="1"/>
</dbReference>
<dbReference type="AlphaFoldDB" id="A0A098M481"/>
<dbReference type="InterPro" id="IPR036390">
    <property type="entry name" value="WH_DNA-bd_sf"/>
</dbReference>
<dbReference type="PANTHER" id="PTHR33169">
    <property type="entry name" value="PADR-FAMILY TRANSCRIPTIONAL REGULATOR"/>
    <property type="match status" value="1"/>
</dbReference>
<dbReference type="PANTHER" id="PTHR33169:SF13">
    <property type="entry name" value="PADR-FAMILY TRANSCRIPTIONAL REGULATOR"/>
    <property type="match status" value="1"/>
</dbReference>
<comment type="caution">
    <text evidence="2">The sequence shown here is derived from an EMBL/GenBank/DDBJ whole genome shotgun (WGS) entry which is preliminary data.</text>
</comment>
<sequence length="108" mass="12287">MQDNNERIALTEAVYYILLSLYEPMHGYGIIQNVVGLSNGRVNLAAGTLYGALNTLLERQWIRALPGELNSRKKEYEITDFGKQVINMELLRLQELIENGYRTVGRNG</sequence>
<reference evidence="2 3" key="2">
    <citation type="submission" date="2014-10" db="EMBL/GenBank/DDBJ databases">
        <title>Comparative genomics of the Paenibacillus odorifer group.</title>
        <authorList>
            <person name="Tsai Y.-C."/>
            <person name="Martin N."/>
            <person name="Korlach J."/>
            <person name="Wiedmann M."/>
        </authorList>
    </citation>
    <scope>NUCLEOTIDE SEQUENCE [LARGE SCALE GENOMIC DNA]</scope>
    <source>
        <strain evidence="2 3">DSM 18334</strain>
    </source>
</reference>
<dbReference type="InterPro" id="IPR036388">
    <property type="entry name" value="WH-like_DNA-bd_sf"/>
</dbReference>
<dbReference type="eggNOG" id="COG1695">
    <property type="taxonomic scope" value="Bacteria"/>
</dbReference>
<dbReference type="Proteomes" id="UP000029734">
    <property type="component" value="Unassembled WGS sequence"/>
</dbReference>
<dbReference type="EMBL" id="JQCR01000003">
    <property type="protein sequence ID" value="KGE16362.1"/>
    <property type="molecule type" value="Genomic_DNA"/>
</dbReference>
<name>A0A098M481_9BACL</name>
<accession>A0A098M481</accession>
<evidence type="ECO:0000259" key="1">
    <source>
        <dbReference type="Pfam" id="PF03551"/>
    </source>
</evidence>
<proteinExistence type="predicted"/>
<dbReference type="InterPro" id="IPR052509">
    <property type="entry name" value="Metal_resp_DNA-bind_regulator"/>
</dbReference>
<keyword evidence="3" id="KW-1185">Reference proteome</keyword>
<gene>
    <name evidence="2" type="ORF">PWYN_16585</name>
</gene>